<dbReference type="AlphaFoldDB" id="A0AAV4VQZ8"/>
<proteinExistence type="predicted"/>
<keyword evidence="2" id="KW-1133">Transmembrane helix</keyword>
<feature type="region of interest" description="Disordered" evidence="1">
    <location>
        <begin position="68"/>
        <end position="89"/>
    </location>
</feature>
<feature type="transmembrane region" description="Helical" evidence="2">
    <location>
        <begin position="21"/>
        <end position="40"/>
    </location>
</feature>
<evidence type="ECO:0000313" key="3">
    <source>
        <dbReference type="EMBL" id="GIY72687.1"/>
    </source>
</evidence>
<feature type="compositionally biased region" description="Basic and acidic residues" evidence="1">
    <location>
        <begin position="80"/>
        <end position="89"/>
    </location>
</feature>
<accession>A0AAV4VQZ8</accession>
<name>A0AAV4VQZ8_CAEEX</name>
<evidence type="ECO:0000256" key="2">
    <source>
        <dbReference type="SAM" id="Phobius"/>
    </source>
</evidence>
<dbReference type="EMBL" id="BPLR01014980">
    <property type="protein sequence ID" value="GIY72687.1"/>
    <property type="molecule type" value="Genomic_DNA"/>
</dbReference>
<keyword evidence="2" id="KW-0812">Transmembrane</keyword>
<keyword evidence="2" id="KW-0472">Membrane</keyword>
<keyword evidence="4" id="KW-1185">Reference proteome</keyword>
<evidence type="ECO:0000256" key="1">
    <source>
        <dbReference type="SAM" id="MobiDB-lite"/>
    </source>
</evidence>
<gene>
    <name evidence="3" type="ORF">CEXT_55391</name>
</gene>
<sequence>MPRHCGRIPKVIIICSECGKGFSLISPLFLLFIMLSHFHASLDEKTALLSLFGDLAFPENLPRNIHPENFPPPTLIRTQHGTEIRTSLE</sequence>
<protein>
    <submittedName>
        <fullName evidence="3">Uncharacterized protein</fullName>
    </submittedName>
</protein>
<organism evidence="3 4">
    <name type="scientific">Caerostris extrusa</name>
    <name type="common">Bark spider</name>
    <name type="synonym">Caerostris bankana</name>
    <dbReference type="NCBI Taxonomy" id="172846"/>
    <lineage>
        <taxon>Eukaryota</taxon>
        <taxon>Metazoa</taxon>
        <taxon>Ecdysozoa</taxon>
        <taxon>Arthropoda</taxon>
        <taxon>Chelicerata</taxon>
        <taxon>Arachnida</taxon>
        <taxon>Araneae</taxon>
        <taxon>Araneomorphae</taxon>
        <taxon>Entelegynae</taxon>
        <taxon>Araneoidea</taxon>
        <taxon>Araneidae</taxon>
        <taxon>Caerostris</taxon>
    </lineage>
</organism>
<evidence type="ECO:0000313" key="4">
    <source>
        <dbReference type="Proteomes" id="UP001054945"/>
    </source>
</evidence>
<comment type="caution">
    <text evidence="3">The sequence shown here is derived from an EMBL/GenBank/DDBJ whole genome shotgun (WGS) entry which is preliminary data.</text>
</comment>
<dbReference type="Proteomes" id="UP001054945">
    <property type="component" value="Unassembled WGS sequence"/>
</dbReference>
<reference evidence="3 4" key="1">
    <citation type="submission" date="2021-06" db="EMBL/GenBank/DDBJ databases">
        <title>Caerostris extrusa draft genome.</title>
        <authorList>
            <person name="Kono N."/>
            <person name="Arakawa K."/>
        </authorList>
    </citation>
    <scope>NUCLEOTIDE SEQUENCE [LARGE SCALE GENOMIC DNA]</scope>
</reference>